<evidence type="ECO:0000313" key="6">
    <source>
        <dbReference type="EMBL" id="ORV45726.1"/>
    </source>
</evidence>
<feature type="DNA-binding region" description="H-T-H motif" evidence="4">
    <location>
        <begin position="46"/>
        <end position="65"/>
    </location>
</feature>
<name>A0A1X1TMG7_9MYCO</name>
<dbReference type="SUPFAM" id="SSF48498">
    <property type="entry name" value="Tetracyclin repressor-like, C-terminal domain"/>
    <property type="match status" value="1"/>
</dbReference>
<evidence type="ECO:0000256" key="2">
    <source>
        <dbReference type="ARBA" id="ARBA00023125"/>
    </source>
</evidence>
<organism evidence="6 7">
    <name type="scientific">Mycolicibacter engbaekii</name>
    <dbReference type="NCBI Taxonomy" id="188915"/>
    <lineage>
        <taxon>Bacteria</taxon>
        <taxon>Bacillati</taxon>
        <taxon>Actinomycetota</taxon>
        <taxon>Actinomycetes</taxon>
        <taxon>Mycobacteriales</taxon>
        <taxon>Mycobacteriaceae</taxon>
        <taxon>Mycolicibacter</taxon>
    </lineage>
</organism>
<feature type="domain" description="HTH tetR-type" evidence="5">
    <location>
        <begin position="23"/>
        <end position="83"/>
    </location>
</feature>
<dbReference type="InterPro" id="IPR050109">
    <property type="entry name" value="HTH-type_TetR-like_transc_reg"/>
</dbReference>
<dbReference type="Proteomes" id="UP000193465">
    <property type="component" value="Unassembled WGS sequence"/>
</dbReference>
<dbReference type="Gene3D" id="1.10.357.10">
    <property type="entry name" value="Tetracycline Repressor, domain 2"/>
    <property type="match status" value="1"/>
</dbReference>
<keyword evidence="7" id="KW-1185">Reference proteome</keyword>
<proteinExistence type="predicted"/>
<protein>
    <submittedName>
        <fullName evidence="6">TetR family transcriptional regulator</fullName>
    </submittedName>
</protein>
<evidence type="ECO:0000256" key="3">
    <source>
        <dbReference type="ARBA" id="ARBA00023163"/>
    </source>
</evidence>
<reference evidence="6 7" key="1">
    <citation type="submission" date="2016-01" db="EMBL/GenBank/DDBJ databases">
        <title>The new phylogeny of the genus Mycobacterium.</title>
        <authorList>
            <person name="Tarcisio F."/>
            <person name="Conor M."/>
            <person name="Antonella G."/>
            <person name="Elisabetta G."/>
            <person name="Giulia F.S."/>
            <person name="Sara T."/>
            <person name="Anna F."/>
            <person name="Clotilde B."/>
            <person name="Roberto B."/>
            <person name="Veronica D.S."/>
            <person name="Fabio R."/>
            <person name="Monica P."/>
            <person name="Olivier J."/>
            <person name="Enrico T."/>
            <person name="Nicola S."/>
        </authorList>
    </citation>
    <scope>NUCLEOTIDE SEQUENCE [LARGE SCALE GENOMIC DNA]</scope>
    <source>
        <strain evidence="6 7">ATCC 27353</strain>
    </source>
</reference>
<dbReference type="PROSITE" id="PS50977">
    <property type="entry name" value="HTH_TETR_2"/>
    <property type="match status" value="1"/>
</dbReference>
<dbReference type="Pfam" id="PF00440">
    <property type="entry name" value="TetR_N"/>
    <property type="match status" value="1"/>
</dbReference>
<dbReference type="InterPro" id="IPR001647">
    <property type="entry name" value="HTH_TetR"/>
</dbReference>
<dbReference type="PRINTS" id="PR00455">
    <property type="entry name" value="HTHTETR"/>
</dbReference>
<dbReference type="AlphaFoldDB" id="A0A1X1TMG7"/>
<evidence type="ECO:0000259" key="5">
    <source>
        <dbReference type="PROSITE" id="PS50977"/>
    </source>
</evidence>
<keyword evidence="3" id="KW-0804">Transcription</keyword>
<evidence type="ECO:0000313" key="7">
    <source>
        <dbReference type="Proteomes" id="UP000193465"/>
    </source>
</evidence>
<dbReference type="PANTHER" id="PTHR30055">
    <property type="entry name" value="HTH-TYPE TRANSCRIPTIONAL REGULATOR RUTR"/>
    <property type="match status" value="1"/>
</dbReference>
<dbReference type="PANTHER" id="PTHR30055:SF234">
    <property type="entry name" value="HTH-TYPE TRANSCRIPTIONAL REGULATOR BETI"/>
    <property type="match status" value="1"/>
</dbReference>
<keyword evidence="2 4" id="KW-0238">DNA-binding</keyword>
<evidence type="ECO:0000256" key="4">
    <source>
        <dbReference type="PROSITE-ProRule" id="PRU00335"/>
    </source>
</evidence>
<dbReference type="GO" id="GO:0003700">
    <property type="term" value="F:DNA-binding transcription factor activity"/>
    <property type="evidence" value="ECO:0007669"/>
    <property type="project" value="TreeGrafter"/>
</dbReference>
<gene>
    <name evidence="6" type="ORF">AWC02_12470</name>
</gene>
<dbReference type="GO" id="GO:0000976">
    <property type="term" value="F:transcription cis-regulatory region binding"/>
    <property type="evidence" value="ECO:0007669"/>
    <property type="project" value="TreeGrafter"/>
</dbReference>
<dbReference type="RefSeq" id="WP_085129050.1">
    <property type="nucleotide sequence ID" value="NZ_LQOT01000041.1"/>
</dbReference>
<sequence>MTSARAVKRTRTSATGVRETRRLETRARLFEAAVTEISQYGLAGADVSAIAHAAGVARGTFYFHFPTKEHVLLELRRNEERRIVDELRAAQTGRNDLTAVLSLVTDRVLDAEQRLGEVIFRDMLGMQFSTTRPTEDQLTEHPLVGFVTATIAAAQAAGSVPAHADTTELGVFFLTGLFALLATGAHDSPTADALFRRYVTTIVKGMEKR</sequence>
<evidence type="ECO:0000256" key="1">
    <source>
        <dbReference type="ARBA" id="ARBA00023015"/>
    </source>
</evidence>
<comment type="caution">
    <text evidence="6">The sequence shown here is derived from an EMBL/GenBank/DDBJ whole genome shotgun (WGS) entry which is preliminary data.</text>
</comment>
<accession>A0A1X1TMG7</accession>
<dbReference type="InterPro" id="IPR009057">
    <property type="entry name" value="Homeodomain-like_sf"/>
</dbReference>
<dbReference type="EMBL" id="LQOT01000041">
    <property type="protein sequence ID" value="ORV45726.1"/>
    <property type="molecule type" value="Genomic_DNA"/>
</dbReference>
<dbReference type="InterPro" id="IPR036271">
    <property type="entry name" value="Tet_transcr_reg_TetR-rel_C_sf"/>
</dbReference>
<keyword evidence="1" id="KW-0805">Transcription regulation</keyword>
<dbReference type="SUPFAM" id="SSF46689">
    <property type="entry name" value="Homeodomain-like"/>
    <property type="match status" value="1"/>
</dbReference>
<dbReference type="STRING" id="188915.AWC02_12470"/>